<comment type="caution">
    <text evidence="2">The sequence shown here is derived from an EMBL/GenBank/DDBJ whole genome shotgun (WGS) entry which is preliminary data.</text>
</comment>
<name>A0ABU7F313_9TELE</name>
<reference evidence="2 3" key="1">
    <citation type="submission" date="2021-06" db="EMBL/GenBank/DDBJ databases">
        <authorList>
            <person name="Palmer J.M."/>
        </authorList>
    </citation>
    <scope>NUCLEOTIDE SEQUENCE [LARGE SCALE GENOMIC DNA]</scope>
    <source>
        <strain evidence="2 3">CL_MEX2019</strain>
        <tissue evidence="2">Muscle</tissue>
    </source>
</reference>
<evidence type="ECO:0000313" key="2">
    <source>
        <dbReference type="EMBL" id="MED6293470.1"/>
    </source>
</evidence>
<keyword evidence="3" id="KW-1185">Reference proteome</keyword>
<feature type="compositionally biased region" description="Basic and acidic residues" evidence="1">
    <location>
        <begin position="57"/>
        <end position="67"/>
    </location>
</feature>
<gene>
    <name evidence="2" type="ORF">CHARACLAT_010957</name>
</gene>
<organism evidence="2 3">
    <name type="scientific">Characodon lateralis</name>
    <dbReference type="NCBI Taxonomy" id="208331"/>
    <lineage>
        <taxon>Eukaryota</taxon>
        <taxon>Metazoa</taxon>
        <taxon>Chordata</taxon>
        <taxon>Craniata</taxon>
        <taxon>Vertebrata</taxon>
        <taxon>Euteleostomi</taxon>
        <taxon>Actinopterygii</taxon>
        <taxon>Neopterygii</taxon>
        <taxon>Teleostei</taxon>
        <taxon>Neoteleostei</taxon>
        <taxon>Acanthomorphata</taxon>
        <taxon>Ovalentaria</taxon>
        <taxon>Atherinomorphae</taxon>
        <taxon>Cyprinodontiformes</taxon>
        <taxon>Goodeidae</taxon>
        <taxon>Characodon</taxon>
    </lineage>
</organism>
<accession>A0ABU7F313</accession>
<feature type="region of interest" description="Disordered" evidence="1">
    <location>
        <begin position="57"/>
        <end position="76"/>
    </location>
</feature>
<dbReference type="EMBL" id="JAHUTJ010074487">
    <property type="protein sequence ID" value="MED6293470.1"/>
    <property type="molecule type" value="Genomic_DNA"/>
</dbReference>
<protein>
    <submittedName>
        <fullName evidence="2">Uncharacterized protein</fullName>
    </submittedName>
</protein>
<sequence>MRSCVHQVIVNRRLHKSIMVTAGKVLNDRETKEQQKTNKHKSQLKETIKLRNKIQELQKRKQCKTTDSRLSPKKAGISLQSFREHKIFSPVENKRNGKNPIRCLF</sequence>
<proteinExistence type="predicted"/>
<evidence type="ECO:0000313" key="3">
    <source>
        <dbReference type="Proteomes" id="UP001352852"/>
    </source>
</evidence>
<evidence type="ECO:0000256" key="1">
    <source>
        <dbReference type="SAM" id="MobiDB-lite"/>
    </source>
</evidence>
<dbReference type="Proteomes" id="UP001352852">
    <property type="component" value="Unassembled WGS sequence"/>
</dbReference>